<dbReference type="OrthoDB" id="5913609at2759"/>
<proteinExistence type="predicted"/>
<keyword evidence="1" id="KW-0812">Transmembrane</keyword>
<feature type="transmembrane region" description="Helical" evidence="1">
    <location>
        <begin position="35"/>
        <end position="57"/>
    </location>
</feature>
<evidence type="ECO:0000256" key="1">
    <source>
        <dbReference type="SAM" id="Phobius"/>
    </source>
</evidence>
<dbReference type="EMBL" id="JADCNL010000002">
    <property type="protein sequence ID" value="KAG0492631.1"/>
    <property type="molecule type" value="Genomic_DNA"/>
</dbReference>
<dbReference type="Proteomes" id="UP000636800">
    <property type="component" value="Chromosome 2"/>
</dbReference>
<reference evidence="2 3" key="1">
    <citation type="journal article" date="2020" name="Nat. Food">
        <title>A phased Vanilla planifolia genome enables genetic improvement of flavour and production.</title>
        <authorList>
            <person name="Hasing T."/>
            <person name="Tang H."/>
            <person name="Brym M."/>
            <person name="Khazi F."/>
            <person name="Huang T."/>
            <person name="Chambers A.H."/>
        </authorList>
    </citation>
    <scope>NUCLEOTIDE SEQUENCE [LARGE SCALE GENOMIC DNA]</scope>
    <source>
        <tissue evidence="2">Leaf</tissue>
    </source>
</reference>
<protein>
    <submittedName>
        <fullName evidence="2">Uncharacterized protein</fullName>
    </submittedName>
</protein>
<evidence type="ECO:0000313" key="3">
    <source>
        <dbReference type="Proteomes" id="UP000636800"/>
    </source>
</evidence>
<keyword evidence="3" id="KW-1185">Reference proteome</keyword>
<sequence length="73" mass="7734">MEATTSLEYRSALLVMLASIITSPLLSVAHCGKWLQWLAGWAPAGVAGCGKVGYCALGARLDSTRMHLVGLKM</sequence>
<keyword evidence="1" id="KW-0472">Membrane</keyword>
<feature type="transmembrane region" description="Helical" evidence="1">
    <location>
        <begin position="12"/>
        <end position="29"/>
    </location>
</feature>
<accession>A0A835RPT4</accession>
<name>A0A835RPT4_VANPL</name>
<organism evidence="2 3">
    <name type="scientific">Vanilla planifolia</name>
    <name type="common">Vanilla</name>
    <dbReference type="NCBI Taxonomy" id="51239"/>
    <lineage>
        <taxon>Eukaryota</taxon>
        <taxon>Viridiplantae</taxon>
        <taxon>Streptophyta</taxon>
        <taxon>Embryophyta</taxon>
        <taxon>Tracheophyta</taxon>
        <taxon>Spermatophyta</taxon>
        <taxon>Magnoliopsida</taxon>
        <taxon>Liliopsida</taxon>
        <taxon>Asparagales</taxon>
        <taxon>Orchidaceae</taxon>
        <taxon>Vanilloideae</taxon>
        <taxon>Vanilleae</taxon>
        <taxon>Vanilla</taxon>
    </lineage>
</organism>
<evidence type="ECO:0000313" key="2">
    <source>
        <dbReference type="EMBL" id="KAG0492631.1"/>
    </source>
</evidence>
<keyword evidence="1" id="KW-1133">Transmembrane helix</keyword>
<gene>
    <name evidence="2" type="ORF">HPP92_006029</name>
</gene>
<dbReference type="AlphaFoldDB" id="A0A835RPT4"/>
<comment type="caution">
    <text evidence="2">The sequence shown here is derived from an EMBL/GenBank/DDBJ whole genome shotgun (WGS) entry which is preliminary data.</text>
</comment>